<evidence type="ECO:0000313" key="1">
    <source>
        <dbReference type="EMBL" id="MBM7621150.1"/>
    </source>
</evidence>
<reference evidence="1 2" key="1">
    <citation type="submission" date="2021-01" db="EMBL/GenBank/DDBJ databases">
        <title>Genomic Encyclopedia of Type Strains, Phase IV (KMG-IV): sequencing the most valuable type-strain genomes for metagenomic binning, comparative biology and taxonomic classification.</title>
        <authorList>
            <person name="Goeker M."/>
        </authorList>
    </citation>
    <scope>NUCLEOTIDE SEQUENCE [LARGE SCALE GENOMIC DNA]</scope>
    <source>
        <strain evidence="1 2">DSM 25879</strain>
    </source>
</reference>
<gene>
    <name evidence="1" type="ORF">JOC95_003023</name>
</gene>
<keyword evidence="2" id="KW-1185">Reference proteome</keyword>
<evidence type="ECO:0000313" key="2">
    <source>
        <dbReference type="Proteomes" id="UP000737402"/>
    </source>
</evidence>
<dbReference type="Proteomes" id="UP000737402">
    <property type="component" value="Unassembled WGS sequence"/>
</dbReference>
<dbReference type="SUPFAM" id="SSF53254">
    <property type="entry name" value="Phosphoglycerate mutase-like"/>
    <property type="match status" value="1"/>
</dbReference>
<accession>A0ABS2P2L0</accession>
<dbReference type="InterPro" id="IPR013078">
    <property type="entry name" value="His_Pase_superF_clade-1"/>
</dbReference>
<dbReference type="RefSeq" id="WP_204417839.1">
    <property type="nucleotide sequence ID" value="NZ_JAFBED010000006.1"/>
</dbReference>
<comment type="caution">
    <text evidence="1">The sequence shown here is derived from an EMBL/GenBank/DDBJ whole genome shotgun (WGS) entry which is preliminary data.</text>
</comment>
<dbReference type="EMBL" id="JAFBED010000006">
    <property type="protein sequence ID" value="MBM7621150.1"/>
    <property type="molecule type" value="Genomic_DNA"/>
</dbReference>
<proteinExistence type="predicted"/>
<dbReference type="InterPro" id="IPR029033">
    <property type="entry name" value="His_PPase_superfam"/>
</dbReference>
<name>A0ABS2P2L0_9BACI</name>
<dbReference type="Gene3D" id="3.40.50.1240">
    <property type="entry name" value="Phosphoglycerate mutase-like"/>
    <property type="match status" value="1"/>
</dbReference>
<dbReference type="Pfam" id="PF00300">
    <property type="entry name" value="His_Phos_1"/>
    <property type="match status" value="1"/>
</dbReference>
<organism evidence="1 2">
    <name type="scientific">Sutcliffiella tianshenii</name>
    <dbReference type="NCBI Taxonomy" id="1463404"/>
    <lineage>
        <taxon>Bacteria</taxon>
        <taxon>Bacillati</taxon>
        <taxon>Bacillota</taxon>
        <taxon>Bacilli</taxon>
        <taxon>Bacillales</taxon>
        <taxon>Bacillaceae</taxon>
        <taxon>Sutcliffiella</taxon>
    </lineage>
</organism>
<protein>
    <submittedName>
        <fullName evidence="1">Broad specificity phosphatase PhoE</fullName>
    </submittedName>
</protein>
<sequence>MKVGLIRHFKVTRGYPDNRVTAEELLKWVEEYDASEVEENDLDLKNIDWKRCYSSDLPRAVKTAEKAFKGDITLLKELREITVAPIFPPNRRLPLKLHLLSIRMAWLFNHKSQPVSKRELQTRISDTLDKILSSKENTLIVSHGGVMMLLRKELLRRGFRGPEFKIANNGELYLFEKR</sequence>